<feature type="compositionally biased region" description="Low complexity" evidence="7">
    <location>
        <begin position="184"/>
        <end position="194"/>
    </location>
</feature>
<keyword evidence="3" id="KW-0805">Transcription regulation</keyword>
<dbReference type="PROSITE" id="PS51032">
    <property type="entry name" value="AP2_ERF"/>
    <property type="match status" value="1"/>
</dbReference>
<evidence type="ECO:0000256" key="7">
    <source>
        <dbReference type="SAM" id="MobiDB-lite"/>
    </source>
</evidence>
<sequence>MLSDSVSDTDLQSLLESIQQYLLDDSDVVQAEEVQQINPSIVPLDCQFDSSLCFDTFSHPDTSWTPMLEHNHSDSPGSSCTEEVHTSDSSQCPGNAIQDWKRFRGVRRRPWGKFAAEIRDPDRKGYRIWLGTYENPEDAALAYDRAAFNLRGAKAKVNFPHLVGSDMIIPIKVNPRRKRLEGTLSSSSLSSLNSCTSKKRRVE</sequence>
<dbReference type="GO" id="GO:0009873">
    <property type="term" value="P:ethylene-activated signaling pathway"/>
    <property type="evidence" value="ECO:0007669"/>
    <property type="project" value="InterPro"/>
</dbReference>
<feature type="region of interest" description="Disordered" evidence="7">
    <location>
        <begin position="182"/>
        <end position="203"/>
    </location>
</feature>
<accession>A0AAV3RB38</accession>
<dbReference type="PANTHER" id="PTHR31190">
    <property type="entry name" value="DNA-BINDING DOMAIN"/>
    <property type="match status" value="1"/>
</dbReference>
<dbReference type="Proteomes" id="UP001454036">
    <property type="component" value="Unassembled WGS sequence"/>
</dbReference>
<dbReference type="CDD" id="cd00018">
    <property type="entry name" value="AP2"/>
    <property type="match status" value="1"/>
</dbReference>
<dbReference type="Pfam" id="PF00847">
    <property type="entry name" value="AP2"/>
    <property type="match status" value="1"/>
</dbReference>
<keyword evidence="2" id="KW-0611">Plant defense</keyword>
<organism evidence="9 10">
    <name type="scientific">Lithospermum erythrorhizon</name>
    <name type="common">Purple gromwell</name>
    <name type="synonym">Lithospermum officinale var. erythrorhizon</name>
    <dbReference type="NCBI Taxonomy" id="34254"/>
    <lineage>
        <taxon>Eukaryota</taxon>
        <taxon>Viridiplantae</taxon>
        <taxon>Streptophyta</taxon>
        <taxon>Embryophyta</taxon>
        <taxon>Tracheophyta</taxon>
        <taxon>Spermatophyta</taxon>
        <taxon>Magnoliopsida</taxon>
        <taxon>eudicotyledons</taxon>
        <taxon>Gunneridae</taxon>
        <taxon>Pentapetalae</taxon>
        <taxon>asterids</taxon>
        <taxon>lamiids</taxon>
        <taxon>Boraginales</taxon>
        <taxon>Boraginaceae</taxon>
        <taxon>Boraginoideae</taxon>
        <taxon>Lithospermeae</taxon>
        <taxon>Lithospermum</taxon>
    </lineage>
</organism>
<reference evidence="9 10" key="1">
    <citation type="submission" date="2024-01" db="EMBL/GenBank/DDBJ databases">
        <title>The complete chloroplast genome sequence of Lithospermum erythrorhizon: insights into the phylogenetic relationship among Boraginaceae species and the maternal lineages of purple gromwells.</title>
        <authorList>
            <person name="Okada T."/>
            <person name="Watanabe K."/>
        </authorList>
    </citation>
    <scope>NUCLEOTIDE SEQUENCE [LARGE SCALE GENOMIC DNA]</scope>
</reference>
<name>A0AAV3RB38_LITER</name>
<evidence type="ECO:0000256" key="5">
    <source>
        <dbReference type="ARBA" id="ARBA00023163"/>
    </source>
</evidence>
<dbReference type="InterPro" id="IPR044808">
    <property type="entry name" value="ERF_plant"/>
</dbReference>
<feature type="compositionally biased region" description="Polar residues" evidence="7">
    <location>
        <begin position="74"/>
        <end position="91"/>
    </location>
</feature>
<keyword evidence="5" id="KW-0804">Transcription</keyword>
<evidence type="ECO:0000256" key="4">
    <source>
        <dbReference type="ARBA" id="ARBA00023125"/>
    </source>
</evidence>
<evidence type="ECO:0000256" key="1">
    <source>
        <dbReference type="ARBA" id="ARBA00004123"/>
    </source>
</evidence>
<feature type="domain" description="AP2/ERF" evidence="8">
    <location>
        <begin position="102"/>
        <end position="160"/>
    </location>
</feature>
<dbReference type="GO" id="GO:0006952">
    <property type="term" value="P:defense response"/>
    <property type="evidence" value="ECO:0007669"/>
    <property type="project" value="UniProtKB-KW"/>
</dbReference>
<evidence type="ECO:0000313" key="10">
    <source>
        <dbReference type="Proteomes" id="UP001454036"/>
    </source>
</evidence>
<dbReference type="SUPFAM" id="SSF54171">
    <property type="entry name" value="DNA-binding domain"/>
    <property type="match status" value="1"/>
</dbReference>
<evidence type="ECO:0000256" key="3">
    <source>
        <dbReference type="ARBA" id="ARBA00023015"/>
    </source>
</evidence>
<evidence type="ECO:0000256" key="2">
    <source>
        <dbReference type="ARBA" id="ARBA00022821"/>
    </source>
</evidence>
<dbReference type="SMART" id="SM00380">
    <property type="entry name" value="AP2"/>
    <property type="match status" value="1"/>
</dbReference>
<evidence type="ECO:0000256" key="6">
    <source>
        <dbReference type="ARBA" id="ARBA00023242"/>
    </source>
</evidence>
<dbReference type="GO" id="GO:0003700">
    <property type="term" value="F:DNA-binding transcription factor activity"/>
    <property type="evidence" value="ECO:0007669"/>
    <property type="project" value="InterPro"/>
</dbReference>
<dbReference type="AlphaFoldDB" id="A0AAV3RB38"/>
<dbReference type="GO" id="GO:0005634">
    <property type="term" value="C:nucleus"/>
    <property type="evidence" value="ECO:0007669"/>
    <property type="project" value="UniProtKB-SubCell"/>
</dbReference>
<keyword evidence="10" id="KW-1185">Reference proteome</keyword>
<dbReference type="GO" id="GO:0003677">
    <property type="term" value="F:DNA binding"/>
    <property type="evidence" value="ECO:0007669"/>
    <property type="project" value="UniProtKB-KW"/>
</dbReference>
<dbReference type="EMBL" id="BAABME010008481">
    <property type="protein sequence ID" value="GAA0173183.1"/>
    <property type="molecule type" value="Genomic_DNA"/>
</dbReference>
<dbReference type="InterPro" id="IPR016177">
    <property type="entry name" value="DNA-bd_dom_sf"/>
</dbReference>
<dbReference type="PRINTS" id="PR00367">
    <property type="entry name" value="ETHRSPELEMNT"/>
</dbReference>
<keyword evidence="4" id="KW-0238">DNA-binding</keyword>
<dbReference type="Gene3D" id="3.30.730.10">
    <property type="entry name" value="AP2/ERF domain"/>
    <property type="match status" value="1"/>
</dbReference>
<protein>
    <recommendedName>
        <fullName evidence="8">AP2/ERF domain-containing protein</fullName>
    </recommendedName>
</protein>
<dbReference type="InterPro" id="IPR036955">
    <property type="entry name" value="AP2/ERF_dom_sf"/>
</dbReference>
<keyword evidence="6" id="KW-0539">Nucleus</keyword>
<evidence type="ECO:0000313" key="9">
    <source>
        <dbReference type="EMBL" id="GAA0173183.1"/>
    </source>
</evidence>
<proteinExistence type="predicted"/>
<feature type="region of interest" description="Disordered" evidence="7">
    <location>
        <begin position="68"/>
        <end position="91"/>
    </location>
</feature>
<comment type="caution">
    <text evidence="9">The sequence shown here is derived from an EMBL/GenBank/DDBJ whole genome shotgun (WGS) entry which is preliminary data.</text>
</comment>
<evidence type="ECO:0000259" key="8">
    <source>
        <dbReference type="PROSITE" id="PS51032"/>
    </source>
</evidence>
<comment type="subcellular location">
    <subcellularLocation>
        <location evidence="1">Nucleus</location>
    </subcellularLocation>
</comment>
<dbReference type="PANTHER" id="PTHR31190:SF418">
    <property type="entry name" value="ETHYLENE-RESPONSIVE TRANSCRIPTION FACTOR 13-LIKE"/>
    <property type="match status" value="1"/>
</dbReference>
<gene>
    <name evidence="9" type="ORF">LIER_26852</name>
</gene>
<dbReference type="InterPro" id="IPR001471">
    <property type="entry name" value="AP2/ERF_dom"/>
</dbReference>
<dbReference type="FunFam" id="3.30.730.10:FF:000001">
    <property type="entry name" value="Ethylene-responsive transcription factor 2"/>
    <property type="match status" value="1"/>
</dbReference>